<gene>
    <name evidence="5" type="primary">brpA</name>
</gene>
<accession>A0A0M3WNA3</accession>
<organism evidence="5">
    <name type="scientific">Streptomyces hygroscopicus</name>
    <dbReference type="NCBI Taxonomy" id="1912"/>
    <lineage>
        <taxon>Bacteria</taxon>
        <taxon>Bacillati</taxon>
        <taxon>Actinomycetota</taxon>
        <taxon>Actinomycetes</taxon>
        <taxon>Kitasatosporales</taxon>
        <taxon>Streptomycetaceae</taxon>
        <taxon>Streptomyces</taxon>
        <taxon>Streptomyces violaceusniger group</taxon>
    </lineage>
</organism>
<keyword evidence="2" id="KW-0238">DNA-binding</keyword>
<evidence type="ECO:0000256" key="1">
    <source>
        <dbReference type="ARBA" id="ARBA00023015"/>
    </source>
</evidence>
<dbReference type="InterPro" id="IPR000792">
    <property type="entry name" value="Tscrpt_reg_LuxR_C"/>
</dbReference>
<dbReference type="Gene3D" id="1.10.10.10">
    <property type="entry name" value="Winged helix-like DNA-binding domain superfamily/Winged helix DNA-binding domain"/>
    <property type="match status" value="1"/>
</dbReference>
<dbReference type="PANTHER" id="PTHR43214">
    <property type="entry name" value="TWO-COMPONENT RESPONSE REGULATOR"/>
    <property type="match status" value="1"/>
</dbReference>
<dbReference type="AlphaFoldDB" id="A0A0M3WNA3"/>
<dbReference type="EMBL" id="KP026916">
    <property type="protein sequence ID" value="AKN91132.1"/>
    <property type="molecule type" value="Genomic_DNA"/>
</dbReference>
<dbReference type="SUPFAM" id="SSF46894">
    <property type="entry name" value="C-terminal effector domain of the bipartite response regulators"/>
    <property type="match status" value="1"/>
</dbReference>
<evidence type="ECO:0000313" key="5">
    <source>
        <dbReference type="EMBL" id="AKN91132.1"/>
    </source>
</evidence>
<dbReference type="SMART" id="SM00421">
    <property type="entry name" value="HTH_LUXR"/>
    <property type="match status" value="1"/>
</dbReference>
<dbReference type="CDD" id="cd06170">
    <property type="entry name" value="LuxR_C_like"/>
    <property type="match status" value="1"/>
</dbReference>
<dbReference type="Pfam" id="PF00196">
    <property type="entry name" value="GerE"/>
    <property type="match status" value="1"/>
</dbReference>
<dbReference type="InterPro" id="IPR036388">
    <property type="entry name" value="WH-like_DNA-bd_sf"/>
</dbReference>
<protein>
    <submittedName>
        <fullName evidence="5">BrpA</fullName>
    </submittedName>
</protein>
<keyword evidence="1" id="KW-0805">Transcription regulation</keyword>
<dbReference type="PRINTS" id="PR00038">
    <property type="entry name" value="HTHLUXR"/>
</dbReference>
<evidence type="ECO:0000256" key="2">
    <source>
        <dbReference type="ARBA" id="ARBA00023125"/>
    </source>
</evidence>
<dbReference type="PROSITE" id="PS50043">
    <property type="entry name" value="HTH_LUXR_2"/>
    <property type="match status" value="1"/>
</dbReference>
<dbReference type="InterPro" id="IPR016032">
    <property type="entry name" value="Sig_transdc_resp-reg_C-effctor"/>
</dbReference>
<proteinExistence type="predicted"/>
<dbReference type="PANTHER" id="PTHR43214:SF24">
    <property type="entry name" value="TRANSCRIPTIONAL REGULATORY PROTEIN NARL-RELATED"/>
    <property type="match status" value="1"/>
</dbReference>
<sequence length="291" mass="31810">MTFHQVATYEIPSLTVSDPTPSDTADSQTGDAEGAVTRLLSAHRKVVADQGRLLEALESALGELVRSSPSRTDCSSLEAEQCAVGCFAMDPLVAAEGEVLLCLDPADLEQERFSYLLECLHGAFLRGVTIRCICAESMINLPGGRSYIQELQTAGAEIRVAPLLPFRLMLVDRIFACVSVVDRHGENSTLEIRSPETCHFVHRVFDYCWVTRTSSKACETADAIDVSDREVIILRLLANGMKDVAMARSLGISTRTLRRVITDLMGKLGVSSRFQLGARAAECRLLWSVLS</sequence>
<name>A0A0M3WNA3_STRHY</name>
<feature type="domain" description="HTH luxR-type" evidence="4">
    <location>
        <begin position="219"/>
        <end position="284"/>
    </location>
</feature>
<dbReference type="InterPro" id="IPR039420">
    <property type="entry name" value="WalR-like"/>
</dbReference>
<dbReference type="GO" id="GO:0006355">
    <property type="term" value="P:regulation of DNA-templated transcription"/>
    <property type="evidence" value="ECO:0007669"/>
    <property type="project" value="InterPro"/>
</dbReference>
<dbReference type="GO" id="GO:0003677">
    <property type="term" value="F:DNA binding"/>
    <property type="evidence" value="ECO:0007669"/>
    <property type="project" value="UniProtKB-KW"/>
</dbReference>
<keyword evidence="3" id="KW-0804">Transcription</keyword>
<reference evidence="5" key="1">
    <citation type="journal article" date="2015" name="J. Antibiot.">
        <title>Conserved biosynthetic pathways for phosalacine, bialaphos and newly discovered phosphonic acid natural products.</title>
        <authorList>
            <person name="Blodgett J.A.V."/>
            <person name="Zhang J.K."/>
            <person name="Yu X."/>
            <person name="Metcalf W.W."/>
        </authorList>
    </citation>
    <scope>NUCLEOTIDE SEQUENCE</scope>
    <source>
        <strain evidence="5">ATCC 21705</strain>
    </source>
</reference>
<evidence type="ECO:0000256" key="3">
    <source>
        <dbReference type="ARBA" id="ARBA00023163"/>
    </source>
</evidence>
<evidence type="ECO:0000259" key="4">
    <source>
        <dbReference type="PROSITE" id="PS50043"/>
    </source>
</evidence>